<keyword evidence="2" id="KW-1185">Reference proteome</keyword>
<dbReference type="Proteomes" id="UP000267821">
    <property type="component" value="Unassembled WGS sequence"/>
</dbReference>
<dbReference type="AlphaFoldDB" id="A0A3N4L8V1"/>
<evidence type="ECO:0000313" key="2">
    <source>
        <dbReference type="Proteomes" id="UP000267821"/>
    </source>
</evidence>
<dbReference type="STRING" id="1051890.A0A3N4L8V1"/>
<organism evidence="1 2">
    <name type="scientific">Terfezia boudieri ATCC MYA-4762</name>
    <dbReference type="NCBI Taxonomy" id="1051890"/>
    <lineage>
        <taxon>Eukaryota</taxon>
        <taxon>Fungi</taxon>
        <taxon>Dikarya</taxon>
        <taxon>Ascomycota</taxon>
        <taxon>Pezizomycotina</taxon>
        <taxon>Pezizomycetes</taxon>
        <taxon>Pezizales</taxon>
        <taxon>Pezizaceae</taxon>
        <taxon>Terfezia</taxon>
    </lineage>
</organism>
<name>A0A3N4L8V1_9PEZI</name>
<protein>
    <submittedName>
        <fullName evidence="1">Uncharacterized protein</fullName>
    </submittedName>
</protein>
<dbReference type="InParanoid" id="A0A3N4L8V1"/>
<dbReference type="EMBL" id="ML121663">
    <property type="protein sequence ID" value="RPB18198.1"/>
    <property type="molecule type" value="Genomic_DNA"/>
</dbReference>
<reference evidence="1 2" key="1">
    <citation type="journal article" date="2018" name="Nat. Ecol. Evol.">
        <title>Pezizomycetes genomes reveal the molecular basis of ectomycorrhizal truffle lifestyle.</title>
        <authorList>
            <person name="Murat C."/>
            <person name="Payen T."/>
            <person name="Noel B."/>
            <person name="Kuo A."/>
            <person name="Morin E."/>
            <person name="Chen J."/>
            <person name="Kohler A."/>
            <person name="Krizsan K."/>
            <person name="Balestrini R."/>
            <person name="Da Silva C."/>
            <person name="Montanini B."/>
            <person name="Hainaut M."/>
            <person name="Levati E."/>
            <person name="Barry K.W."/>
            <person name="Belfiori B."/>
            <person name="Cichocki N."/>
            <person name="Clum A."/>
            <person name="Dockter R.B."/>
            <person name="Fauchery L."/>
            <person name="Guy J."/>
            <person name="Iotti M."/>
            <person name="Le Tacon F."/>
            <person name="Lindquist E.A."/>
            <person name="Lipzen A."/>
            <person name="Malagnac F."/>
            <person name="Mello A."/>
            <person name="Molinier V."/>
            <person name="Miyauchi S."/>
            <person name="Poulain J."/>
            <person name="Riccioni C."/>
            <person name="Rubini A."/>
            <person name="Sitrit Y."/>
            <person name="Splivallo R."/>
            <person name="Traeger S."/>
            <person name="Wang M."/>
            <person name="Zifcakova L."/>
            <person name="Wipf D."/>
            <person name="Zambonelli A."/>
            <person name="Paolocci F."/>
            <person name="Nowrousian M."/>
            <person name="Ottonello S."/>
            <person name="Baldrian P."/>
            <person name="Spatafora J.W."/>
            <person name="Henrissat B."/>
            <person name="Nagy L.G."/>
            <person name="Aury J.M."/>
            <person name="Wincker P."/>
            <person name="Grigoriev I.V."/>
            <person name="Bonfante P."/>
            <person name="Martin F.M."/>
        </authorList>
    </citation>
    <scope>NUCLEOTIDE SEQUENCE [LARGE SCALE GENOMIC DNA]</scope>
    <source>
        <strain evidence="1 2">ATCC MYA-4762</strain>
    </source>
</reference>
<dbReference type="OrthoDB" id="5363860at2759"/>
<accession>A0A3N4L8V1</accession>
<sequence length="298" mass="34114">MSTEGSGQRKRKRYIQISLDSLRRMSTAQLIQALEEEGVINAASSIGKHLSEQEIDGDLLINMCREGYKGLQSYGFKMGTAYRLERLYVRLLEEEKEKKRPKTSSIKLQQDPLQKYRDRLNAIKTVNITKAQLSDPKTQNWFPYPFLGVARPGGRFRFRENDEVYYEGRKEFGTILAKVRDLRLTGEAGGGVLCKELYLNGTWGYGKSHFLCAIAFWLLRAGERVVYLPEAKELIRAEVEYLRHALSLADAPMLEAIRLCRRVCGESRSVRYPKAAKARLTQENVAKLVFFGGLDEFQ</sequence>
<proteinExistence type="predicted"/>
<gene>
    <name evidence="1" type="ORF">L211DRAFT_854350</name>
</gene>
<evidence type="ECO:0000313" key="1">
    <source>
        <dbReference type="EMBL" id="RPB18198.1"/>
    </source>
</evidence>